<dbReference type="Proteomes" id="UP001501475">
    <property type="component" value="Unassembled WGS sequence"/>
</dbReference>
<name>A0ABN2JY62_9MICO</name>
<evidence type="ECO:0000313" key="2">
    <source>
        <dbReference type="Proteomes" id="UP001501475"/>
    </source>
</evidence>
<keyword evidence="2" id="KW-1185">Reference proteome</keyword>
<sequence>MRQDGTTLRALIIDGLRSELDRRREGASAVEFFFETLPGQGLASDLEPADAIARSYGLTE</sequence>
<reference evidence="1 2" key="1">
    <citation type="journal article" date="2019" name="Int. J. Syst. Evol. Microbiol.">
        <title>The Global Catalogue of Microorganisms (GCM) 10K type strain sequencing project: providing services to taxonomists for standard genome sequencing and annotation.</title>
        <authorList>
            <consortium name="The Broad Institute Genomics Platform"/>
            <consortium name="The Broad Institute Genome Sequencing Center for Infectious Disease"/>
            <person name="Wu L."/>
            <person name="Ma J."/>
        </authorList>
    </citation>
    <scope>NUCLEOTIDE SEQUENCE [LARGE SCALE GENOMIC DNA]</scope>
    <source>
        <strain evidence="1 2">JCM 15591</strain>
    </source>
</reference>
<protein>
    <submittedName>
        <fullName evidence="1">Uncharacterized protein</fullName>
    </submittedName>
</protein>
<dbReference type="RefSeq" id="WP_344060315.1">
    <property type="nucleotide sequence ID" value="NZ_BAAAPN010000001.1"/>
</dbReference>
<proteinExistence type="predicted"/>
<organism evidence="1 2">
    <name type="scientific">Nostocoides vanveenii</name>
    <dbReference type="NCBI Taxonomy" id="330835"/>
    <lineage>
        <taxon>Bacteria</taxon>
        <taxon>Bacillati</taxon>
        <taxon>Actinomycetota</taxon>
        <taxon>Actinomycetes</taxon>
        <taxon>Micrococcales</taxon>
        <taxon>Intrasporangiaceae</taxon>
        <taxon>Nostocoides</taxon>
    </lineage>
</organism>
<dbReference type="EMBL" id="BAAAPN010000001">
    <property type="protein sequence ID" value="GAA1743306.1"/>
    <property type="molecule type" value="Genomic_DNA"/>
</dbReference>
<gene>
    <name evidence="1" type="ORF">GCM10009810_00160</name>
</gene>
<evidence type="ECO:0000313" key="1">
    <source>
        <dbReference type="EMBL" id="GAA1743306.1"/>
    </source>
</evidence>
<comment type="caution">
    <text evidence="1">The sequence shown here is derived from an EMBL/GenBank/DDBJ whole genome shotgun (WGS) entry which is preliminary data.</text>
</comment>
<accession>A0ABN2JY62</accession>